<dbReference type="RefSeq" id="WP_344402400.1">
    <property type="nucleotide sequence ID" value="NZ_BAAASG010000011.1"/>
</dbReference>
<keyword evidence="3" id="KW-1185">Reference proteome</keyword>
<evidence type="ECO:0000256" key="1">
    <source>
        <dbReference type="SAM" id="MobiDB-lite"/>
    </source>
</evidence>
<proteinExistence type="predicted"/>
<name>A0ABN3MBV0_STRLO</name>
<protein>
    <submittedName>
        <fullName evidence="2">HEXXH motif domain-containing protein</fullName>
    </submittedName>
</protein>
<dbReference type="EMBL" id="BAAASG010000011">
    <property type="protein sequence ID" value="GAA2499410.1"/>
    <property type="molecule type" value="Genomic_DNA"/>
</dbReference>
<reference evidence="2 3" key="1">
    <citation type="journal article" date="2019" name="Int. J. Syst. Evol. Microbiol.">
        <title>The Global Catalogue of Microorganisms (GCM) 10K type strain sequencing project: providing services to taxonomists for standard genome sequencing and annotation.</title>
        <authorList>
            <consortium name="The Broad Institute Genomics Platform"/>
            <consortium name="The Broad Institute Genome Sequencing Center for Infectious Disease"/>
            <person name="Wu L."/>
            <person name="Ma J."/>
        </authorList>
    </citation>
    <scope>NUCLEOTIDE SEQUENCE [LARGE SCALE GENOMIC DNA]</scope>
    <source>
        <strain evidence="2 3">JCM 4395</strain>
    </source>
</reference>
<comment type="caution">
    <text evidence="2">The sequence shown here is derived from an EMBL/GenBank/DDBJ whole genome shotgun (WGS) entry which is preliminary data.</text>
</comment>
<evidence type="ECO:0000313" key="2">
    <source>
        <dbReference type="EMBL" id="GAA2499410.1"/>
    </source>
</evidence>
<gene>
    <name evidence="2" type="ORF">GCM10010276_46410</name>
</gene>
<organism evidence="2 3">
    <name type="scientific">Streptomyces longisporus</name>
    <dbReference type="NCBI Taxonomy" id="1948"/>
    <lineage>
        <taxon>Bacteria</taxon>
        <taxon>Bacillati</taxon>
        <taxon>Actinomycetota</taxon>
        <taxon>Actinomycetes</taxon>
        <taxon>Kitasatosporales</taxon>
        <taxon>Streptomycetaceae</taxon>
        <taxon>Streptomyces</taxon>
    </lineage>
</organism>
<dbReference type="Proteomes" id="UP001501777">
    <property type="component" value="Unassembled WGS sequence"/>
</dbReference>
<accession>A0ABN3MBV0</accession>
<sequence>MGRTPAAGEAEPLHRLTPRQFESLTQGEGDADALAELVRAEHSHRLLLLDVLMDALTPLAGAAAGPLPAPRRAWDLLAAAQRRAPTAVRELLDLPETGLWAAQLLNRLCRPRPHELPLWADVGHLHCLAAAAALRAGLDFSFPLPCVAGRVELPALGQVRLPTRAAQEVAVLAARAGTVTVTAPHGIVRLPDDPSRPAPGWLPLHHTELRLPGTAPVRLAFDDLGPHRIAPRPTGAARRLGRRTVTRLTRLVQGAARLVAEADPASAATLTALLRTIQPMQAYELFRVRSATSGHGVGGLALSLPESELACAAALVHELQHSKLDAFAHLFPLIEEEPGPGRLYYAPWRDDPRPLAGMLQGIYAFTGVARFWRGRTRLPGGAHDQLAWLEFSLWHGQLAQVVPRIATDPELTEAGRSLLDGVQAIVSGWSAEAPGETAAREAVQLAGRLAADHRVLWRLHHVRPFPEDVEALAAAWPTDDGPTLPARRQGVRAERRQWHLDTRAVLARMALADPVALDKLRDTADEDGVPGVTGAVLADLVWATGDPATAEHHYRLSLTEAPATPAAWAGLRLTLEETGRAPSALRALTAAPELVRALARHLHGRVGRQVDPVELAAWVGRAVDAGT</sequence>
<feature type="region of interest" description="Disordered" evidence="1">
    <location>
        <begin position="1"/>
        <end position="25"/>
    </location>
</feature>
<dbReference type="InterPro" id="IPR026337">
    <property type="entry name" value="AKG_HExxH"/>
</dbReference>
<dbReference type="NCBIfam" id="TIGR04267">
    <property type="entry name" value="mod_HExxH"/>
    <property type="match status" value="1"/>
</dbReference>
<evidence type="ECO:0000313" key="3">
    <source>
        <dbReference type="Proteomes" id="UP001501777"/>
    </source>
</evidence>